<dbReference type="Gene3D" id="3.40.50.300">
    <property type="entry name" value="P-loop containing nucleotide triphosphate hydrolases"/>
    <property type="match status" value="1"/>
</dbReference>
<dbReference type="FunFam" id="3.40.50.300:FF:000398">
    <property type="entry name" value="Type IV pilus assembly ATPase PilB"/>
    <property type="match status" value="1"/>
</dbReference>
<accession>A0A955I1F3</accession>
<evidence type="ECO:0000256" key="2">
    <source>
        <dbReference type="ARBA" id="ARBA00022741"/>
    </source>
</evidence>
<reference evidence="6" key="2">
    <citation type="journal article" date="2021" name="Microbiome">
        <title>Successional dynamics and alternative stable states in a saline activated sludge microbial community over 9 years.</title>
        <authorList>
            <person name="Wang Y."/>
            <person name="Ye J."/>
            <person name="Ju F."/>
            <person name="Liu L."/>
            <person name="Boyd J.A."/>
            <person name="Deng Y."/>
            <person name="Parks D.H."/>
            <person name="Jiang X."/>
            <person name="Yin X."/>
            <person name="Woodcroft B.J."/>
            <person name="Tyson G.W."/>
            <person name="Hugenholtz P."/>
            <person name="Polz M.F."/>
            <person name="Zhang T."/>
        </authorList>
    </citation>
    <scope>NUCLEOTIDE SEQUENCE</scope>
    <source>
        <strain evidence="6">HKST-UBA17</strain>
    </source>
</reference>
<sequence length="504" mass="55986">MAEVKPATTKKTSDQKDPATVVPVADDTISKTASVQGTKPEPEGGNVVIRPPTEKSPKTRKTLGKEIQAEKSLSQKKAEERISLLRERENFGNQAYDQIVDSIVAEENEDINIGELLEKIILKAMQEKASDVHMEPRANDLLVRFRIDGILRDFMRVEKKYEQALVFKIKVSARLRTDEHFAPQDGKIRFIFGDDGKVDTRVSILPTTKGEKIVMRLLTSDGQSFALEDLGFDEFTLPRIERSYTKPYGMIVAAGPTGSGKTTTLYSILKIISTPEINITTVEDPVEYDLDGVNHVQVNKKANLTFSTGLRSILRQDPDVIMIGEIRDIETARIAINAALTGHLVLSTIHTNDSITTIPRLIDMGIEEFLVASTLNVVVAQRLARRLCPHCTKKEVFTKENKAEIGKMRPDIARLLKAGESIYIPVGCDKCSGTGYKGRIGLYEVLEIDKALRQKISEAATTDELFDVARKGGLSLIVEDGIKKIQRGITSIDELLRVTAIREE</sequence>
<evidence type="ECO:0000256" key="4">
    <source>
        <dbReference type="SAM" id="MobiDB-lite"/>
    </source>
</evidence>
<feature type="region of interest" description="Disordered" evidence="4">
    <location>
        <begin position="1"/>
        <end position="64"/>
    </location>
</feature>
<protein>
    <submittedName>
        <fullName evidence="6">Type II/IV secretion system protein</fullName>
    </submittedName>
</protein>
<dbReference type="GO" id="GO:0005886">
    <property type="term" value="C:plasma membrane"/>
    <property type="evidence" value="ECO:0007669"/>
    <property type="project" value="TreeGrafter"/>
</dbReference>
<evidence type="ECO:0000313" key="6">
    <source>
        <dbReference type="EMBL" id="MCA9376389.1"/>
    </source>
</evidence>
<evidence type="ECO:0000259" key="5">
    <source>
        <dbReference type="PROSITE" id="PS00662"/>
    </source>
</evidence>
<name>A0A955I1F3_9BACT</name>
<dbReference type="InterPro" id="IPR001482">
    <property type="entry name" value="T2SS/T4SS_dom"/>
</dbReference>
<organism evidence="6 7">
    <name type="scientific">Candidatus Dojkabacteria bacterium</name>
    <dbReference type="NCBI Taxonomy" id="2099670"/>
    <lineage>
        <taxon>Bacteria</taxon>
        <taxon>Candidatus Dojkabacteria</taxon>
    </lineage>
</organism>
<dbReference type="CDD" id="cd01129">
    <property type="entry name" value="PulE-GspE-like"/>
    <property type="match status" value="1"/>
</dbReference>
<gene>
    <name evidence="6" type="ORF">KC685_00530</name>
</gene>
<comment type="similarity">
    <text evidence="1">Belongs to the GSP E family.</text>
</comment>
<dbReference type="Gene3D" id="3.30.450.90">
    <property type="match status" value="1"/>
</dbReference>
<dbReference type="PROSITE" id="PS00662">
    <property type="entry name" value="T2SP_E"/>
    <property type="match status" value="1"/>
</dbReference>
<feature type="domain" description="Bacterial type II secretion system protein E" evidence="5">
    <location>
        <begin position="314"/>
        <end position="328"/>
    </location>
</feature>
<evidence type="ECO:0000313" key="7">
    <source>
        <dbReference type="Proteomes" id="UP000741282"/>
    </source>
</evidence>
<proteinExistence type="inferred from homology"/>
<dbReference type="AlphaFoldDB" id="A0A955I1F3"/>
<feature type="compositionally biased region" description="Basic and acidic residues" evidence="4">
    <location>
        <begin position="52"/>
        <end position="64"/>
    </location>
</feature>
<keyword evidence="3" id="KW-0067">ATP-binding</keyword>
<evidence type="ECO:0000256" key="3">
    <source>
        <dbReference type="ARBA" id="ARBA00022840"/>
    </source>
</evidence>
<keyword evidence="2" id="KW-0547">Nucleotide-binding</keyword>
<dbReference type="PANTHER" id="PTHR30258:SF1">
    <property type="entry name" value="PROTEIN TRANSPORT PROTEIN HOFB HOMOLOG"/>
    <property type="match status" value="1"/>
</dbReference>
<reference evidence="6" key="1">
    <citation type="submission" date="2020-04" db="EMBL/GenBank/DDBJ databases">
        <authorList>
            <person name="Zhang T."/>
        </authorList>
    </citation>
    <scope>NUCLEOTIDE SEQUENCE</scope>
    <source>
        <strain evidence="6">HKST-UBA17</strain>
    </source>
</reference>
<dbReference type="InterPro" id="IPR027417">
    <property type="entry name" value="P-loop_NTPase"/>
</dbReference>
<comment type="caution">
    <text evidence="6">The sequence shown here is derived from an EMBL/GenBank/DDBJ whole genome shotgun (WGS) entry which is preliminary data.</text>
</comment>
<dbReference type="GO" id="GO:0005524">
    <property type="term" value="F:ATP binding"/>
    <property type="evidence" value="ECO:0007669"/>
    <property type="project" value="UniProtKB-KW"/>
</dbReference>
<evidence type="ECO:0000256" key="1">
    <source>
        <dbReference type="ARBA" id="ARBA00006611"/>
    </source>
</evidence>
<dbReference type="PANTHER" id="PTHR30258">
    <property type="entry name" value="TYPE II SECRETION SYSTEM PROTEIN GSPE-RELATED"/>
    <property type="match status" value="1"/>
</dbReference>
<dbReference type="Pfam" id="PF00437">
    <property type="entry name" value="T2SSE"/>
    <property type="match status" value="1"/>
</dbReference>
<dbReference type="GO" id="GO:0016887">
    <property type="term" value="F:ATP hydrolysis activity"/>
    <property type="evidence" value="ECO:0007669"/>
    <property type="project" value="TreeGrafter"/>
</dbReference>
<dbReference type="EMBL" id="JAGQLN010000002">
    <property type="protein sequence ID" value="MCA9376389.1"/>
    <property type="molecule type" value="Genomic_DNA"/>
</dbReference>
<dbReference type="SUPFAM" id="SSF52540">
    <property type="entry name" value="P-loop containing nucleoside triphosphate hydrolases"/>
    <property type="match status" value="1"/>
</dbReference>
<dbReference type="Proteomes" id="UP000741282">
    <property type="component" value="Unassembled WGS sequence"/>
</dbReference>